<dbReference type="EMBL" id="CAMXCT010000324">
    <property type="protein sequence ID" value="CAI3977166.1"/>
    <property type="molecule type" value="Genomic_DNA"/>
</dbReference>
<protein>
    <submittedName>
        <fullName evidence="2">Uncharacterized protein</fullName>
    </submittedName>
</protein>
<dbReference type="Proteomes" id="UP001152797">
    <property type="component" value="Unassembled WGS sequence"/>
</dbReference>
<accession>A0A9P1FIF3</accession>
<evidence type="ECO:0000256" key="1">
    <source>
        <dbReference type="SAM" id="MobiDB-lite"/>
    </source>
</evidence>
<name>A0A9P1FIF3_9DINO</name>
<dbReference type="AlphaFoldDB" id="A0A9P1FIF3"/>
<dbReference type="EMBL" id="CAMXCT020000324">
    <property type="protein sequence ID" value="CAL1130541.1"/>
    <property type="molecule type" value="Genomic_DNA"/>
</dbReference>
<evidence type="ECO:0000313" key="3">
    <source>
        <dbReference type="EMBL" id="CAL4764478.1"/>
    </source>
</evidence>
<feature type="region of interest" description="Disordered" evidence="1">
    <location>
        <begin position="19"/>
        <end position="110"/>
    </location>
</feature>
<organism evidence="2">
    <name type="scientific">Cladocopium goreaui</name>
    <dbReference type="NCBI Taxonomy" id="2562237"/>
    <lineage>
        <taxon>Eukaryota</taxon>
        <taxon>Sar</taxon>
        <taxon>Alveolata</taxon>
        <taxon>Dinophyceae</taxon>
        <taxon>Suessiales</taxon>
        <taxon>Symbiodiniaceae</taxon>
        <taxon>Cladocopium</taxon>
    </lineage>
</organism>
<keyword evidence="4" id="KW-1185">Reference proteome</keyword>
<dbReference type="EMBL" id="CAMXCT030000324">
    <property type="protein sequence ID" value="CAL4764478.1"/>
    <property type="molecule type" value="Genomic_DNA"/>
</dbReference>
<sequence>MHGFLGFVGAMVLKAVDELSDDGGHAPNTTSSVPSPVPKKPAGKAKPKAKPETKKKGLKRPASSVEATPDGEGEPAGTDTKVPDPKRKPSLRKPASEGTGTGKEKPLTIRKNYYKKDDRYGFVVGQREVAIRDELRRSKGDDSMIQAAIEKLPKASGEEAGEAGEAGEDEAMDLLEGEEEENEVDDVEEGMQWADGILPEHLYMFACIPESTAVEVNLADPSIEWNPVEDADDSIKALMRWLYDYHVLFLGDKTVCCYEQNVFFVSSACFEACPGHTWGAQLDVFDVWKQQKAVFLFCLS</sequence>
<gene>
    <name evidence="2" type="ORF">C1SCF055_LOCUS5329</name>
</gene>
<evidence type="ECO:0000313" key="2">
    <source>
        <dbReference type="EMBL" id="CAI3977166.1"/>
    </source>
</evidence>
<evidence type="ECO:0000313" key="4">
    <source>
        <dbReference type="Proteomes" id="UP001152797"/>
    </source>
</evidence>
<comment type="caution">
    <text evidence="2">The sequence shown here is derived from an EMBL/GenBank/DDBJ whole genome shotgun (WGS) entry which is preliminary data.</text>
</comment>
<reference evidence="3 4" key="2">
    <citation type="submission" date="2024-05" db="EMBL/GenBank/DDBJ databases">
        <authorList>
            <person name="Chen Y."/>
            <person name="Shah S."/>
            <person name="Dougan E. K."/>
            <person name="Thang M."/>
            <person name="Chan C."/>
        </authorList>
    </citation>
    <scope>NUCLEOTIDE SEQUENCE [LARGE SCALE GENOMIC DNA]</scope>
</reference>
<reference evidence="2" key="1">
    <citation type="submission" date="2022-10" db="EMBL/GenBank/DDBJ databases">
        <authorList>
            <person name="Chen Y."/>
            <person name="Dougan E. K."/>
            <person name="Chan C."/>
            <person name="Rhodes N."/>
            <person name="Thang M."/>
        </authorList>
    </citation>
    <scope>NUCLEOTIDE SEQUENCE</scope>
</reference>
<proteinExistence type="predicted"/>